<sequence>MDQPPQFTAKPPLVAVDMIIDQMADTPQQRRPHHRRAHSDTTFRHLDDDLLLFDPSDFDLSSLDLLPPATPTPPRVPTSPAPHDSSDDGSSSNPRPRPSQPVGHFRSLSVDSDFFEGLGLTLTGGGDEKFGGGKQPPTPQGEKRSYHRHSNSMDGSLSSATALFDVESDGAKKAMAADKLAELALIDPKRAKRYKLYSFPIDSLEAYVALMVLILANRQSAARSKERKIRYTGELERKVQTLQSEATTLSAQVTILQRDTTGLTAENKELKLRLQAMEQQAQLRDALNEKLREEVQRLKIAAAQLPAVNGNPFARVPPQFPATPGQPLHNLAGNPNMPTQQHSPSGAQQGLDGQPRPSFLDFNNRA</sequence>
<dbReference type="GO" id="GO:0003700">
    <property type="term" value="F:DNA-binding transcription factor activity"/>
    <property type="evidence" value="ECO:0007669"/>
    <property type="project" value="InterPro"/>
</dbReference>
<evidence type="ECO:0000313" key="10">
    <source>
        <dbReference type="Proteomes" id="UP000197138"/>
    </source>
</evidence>
<feature type="region of interest" description="Disordered" evidence="7">
    <location>
        <begin position="21"/>
        <end position="44"/>
    </location>
</feature>
<evidence type="ECO:0000259" key="8">
    <source>
        <dbReference type="PROSITE" id="PS50217"/>
    </source>
</evidence>
<gene>
    <name evidence="9" type="ORF">CDL15_Pgr027839</name>
</gene>
<evidence type="ECO:0000313" key="9">
    <source>
        <dbReference type="EMBL" id="OWM85052.1"/>
    </source>
</evidence>
<evidence type="ECO:0000256" key="7">
    <source>
        <dbReference type="SAM" id="MobiDB-lite"/>
    </source>
</evidence>
<accession>A0A218XL63</accession>
<comment type="subcellular location">
    <subcellularLocation>
        <location evidence="1">Nucleus</location>
    </subcellularLocation>
</comment>
<keyword evidence="4" id="KW-0804">Transcription</keyword>
<dbReference type="Proteomes" id="UP000197138">
    <property type="component" value="Unassembled WGS sequence"/>
</dbReference>
<evidence type="ECO:0000256" key="6">
    <source>
        <dbReference type="SAM" id="Coils"/>
    </source>
</evidence>
<feature type="coiled-coil region" evidence="6">
    <location>
        <begin position="232"/>
        <end position="304"/>
    </location>
</feature>
<proteinExistence type="predicted"/>
<name>A0A218XL63_PUNGR</name>
<evidence type="ECO:0000256" key="3">
    <source>
        <dbReference type="ARBA" id="ARBA00023125"/>
    </source>
</evidence>
<feature type="region of interest" description="Disordered" evidence="7">
    <location>
        <begin position="61"/>
        <end position="105"/>
    </location>
</feature>
<evidence type="ECO:0000256" key="1">
    <source>
        <dbReference type="ARBA" id="ARBA00004123"/>
    </source>
</evidence>
<evidence type="ECO:0000256" key="2">
    <source>
        <dbReference type="ARBA" id="ARBA00023015"/>
    </source>
</evidence>
<dbReference type="PROSITE" id="PS50217">
    <property type="entry name" value="BZIP"/>
    <property type="match status" value="1"/>
</dbReference>
<dbReference type="EMBL" id="MTKT01001287">
    <property type="protein sequence ID" value="OWM85052.1"/>
    <property type="molecule type" value="Genomic_DNA"/>
</dbReference>
<dbReference type="GO" id="GO:0005634">
    <property type="term" value="C:nucleus"/>
    <property type="evidence" value="ECO:0007669"/>
    <property type="project" value="UniProtKB-SubCell"/>
</dbReference>
<dbReference type="PANTHER" id="PTHR13690:SF86">
    <property type="entry name" value="TRANSCRIPTION FACTOR VIP1"/>
    <property type="match status" value="1"/>
</dbReference>
<dbReference type="InterPro" id="IPR044759">
    <property type="entry name" value="bZIP_RF2"/>
</dbReference>
<dbReference type="PANTHER" id="PTHR13690">
    <property type="entry name" value="TRANSCRIPTION FACTOR POSF21-RELATED"/>
    <property type="match status" value="1"/>
</dbReference>
<comment type="caution">
    <text evidence="9">The sequence shown here is derived from an EMBL/GenBank/DDBJ whole genome shotgun (WGS) entry which is preliminary data.</text>
</comment>
<organism evidence="9 10">
    <name type="scientific">Punica granatum</name>
    <name type="common">Pomegranate</name>
    <dbReference type="NCBI Taxonomy" id="22663"/>
    <lineage>
        <taxon>Eukaryota</taxon>
        <taxon>Viridiplantae</taxon>
        <taxon>Streptophyta</taxon>
        <taxon>Embryophyta</taxon>
        <taxon>Tracheophyta</taxon>
        <taxon>Spermatophyta</taxon>
        <taxon>Magnoliopsida</taxon>
        <taxon>eudicotyledons</taxon>
        <taxon>Gunneridae</taxon>
        <taxon>Pentapetalae</taxon>
        <taxon>rosids</taxon>
        <taxon>malvids</taxon>
        <taxon>Myrtales</taxon>
        <taxon>Lythraceae</taxon>
        <taxon>Punica</taxon>
    </lineage>
</organism>
<dbReference type="InterPro" id="IPR004827">
    <property type="entry name" value="bZIP"/>
</dbReference>
<keyword evidence="6" id="KW-0175">Coiled coil</keyword>
<dbReference type="SMART" id="SM00338">
    <property type="entry name" value="BRLZ"/>
    <property type="match status" value="1"/>
</dbReference>
<evidence type="ECO:0000256" key="4">
    <source>
        <dbReference type="ARBA" id="ARBA00023163"/>
    </source>
</evidence>
<keyword evidence="5" id="KW-0539">Nucleus</keyword>
<dbReference type="AlphaFoldDB" id="A0A218XL63"/>
<dbReference type="Gene3D" id="1.20.5.170">
    <property type="match status" value="1"/>
</dbReference>
<feature type="domain" description="BZIP" evidence="8">
    <location>
        <begin position="217"/>
        <end position="270"/>
    </location>
</feature>
<protein>
    <recommendedName>
        <fullName evidence="8">BZIP domain-containing protein</fullName>
    </recommendedName>
</protein>
<dbReference type="InterPro" id="IPR046347">
    <property type="entry name" value="bZIP_sf"/>
</dbReference>
<evidence type="ECO:0000256" key="5">
    <source>
        <dbReference type="ARBA" id="ARBA00023242"/>
    </source>
</evidence>
<dbReference type="GO" id="GO:0003677">
    <property type="term" value="F:DNA binding"/>
    <property type="evidence" value="ECO:0007669"/>
    <property type="project" value="UniProtKB-KW"/>
</dbReference>
<feature type="region of interest" description="Disordered" evidence="7">
    <location>
        <begin position="123"/>
        <end position="154"/>
    </location>
</feature>
<keyword evidence="3" id="KW-0238">DNA-binding</keyword>
<feature type="compositionally biased region" description="Polar residues" evidence="7">
    <location>
        <begin position="336"/>
        <end position="348"/>
    </location>
</feature>
<dbReference type="CDD" id="cd14703">
    <property type="entry name" value="bZIP_plant_RF2"/>
    <property type="match status" value="1"/>
</dbReference>
<keyword evidence="2" id="KW-0805">Transcription regulation</keyword>
<dbReference type="SUPFAM" id="SSF57959">
    <property type="entry name" value="Leucine zipper domain"/>
    <property type="match status" value="1"/>
</dbReference>
<feature type="region of interest" description="Disordered" evidence="7">
    <location>
        <begin position="318"/>
        <end position="366"/>
    </location>
</feature>
<feature type="compositionally biased region" description="Pro residues" evidence="7">
    <location>
        <begin position="68"/>
        <end position="80"/>
    </location>
</feature>
<reference evidence="10" key="1">
    <citation type="journal article" date="2017" name="Plant J.">
        <title>The pomegranate (Punica granatum L.) genome and the genomics of punicalagin biosynthesis.</title>
        <authorList>
            <person name="Qin G."/>
            <person name="Xu C."/>
            <person name="Ming R."/>
            <person name="Tang H."/>
            <person name="Guyot R."/>
            <person name="Kramer E.M."/>
            <person name="Hu Y."/>
            <person name="Yi X."/>
            <person name="Qi Y."/>
            <person name="Xu X."/>
            <person name="Gao Z."/>
            <person name="Pan H."/>
            <person name="Jian J."/>
            <person name="Tian Y."/>
            <person name="Yue Z."/>
            <person name="Xu Y."/>
        </authorList>
    </citation>
    <scope>NUCLEOTIDE SEQUENCE [LARGE SCALE GENOMIC DNA]</scope>
    <source>
        <strain evidence="10">cv. Dabenzi</strain>
    </source>
</reference>